<organism evidence="2 3">
    <name type="scientific">Mycena indigotica</name>
    <dbReference type="NCBI Taxonomy" id="2126181"/>
    <lineage>
        <taxon>Eukaryota</taxon>
        <taxon>Fungi</taxon>
        <taxon>Dikarya</taxon>
        <taxon>Basidiomycota</taxon>
        <taxon>Agaricomycotina</taxon>
        <taxon>Agaricomycetes</taxon>
        <taxon>Agaricomycetidae</taxon>
        <taxon>Agaricales</taxon>
        <taxon>Marasmiineae</taxon>
        <taxon>Mycenaceae</taxon>
        <taxon>Mycena</taxon>
    </lineage>
</organism>
<dbReference type="SUPFAM" id="SSF51905">
    <property type="entry name" value="FAD/NAD(P)-binding domain"/>
    <property type="match status" value="1"/>
</dbReference>
<dbReference type="EMBL" id="JACAZF010000002">
    <property type="protein sequence ID" value="KAF7312746.1"/>
    <property type="molecule type" value="Genomic_DNA"/>
</dbReference>
<protein>
    <submittedName>
        <fullName evidence="2">Fad dependent oxidoreductase</fullName>
    </submittedName>
</protein>
<evidence type="ECO:0000313" key="3">
    <source>
        <dbReference type="Proteomes" id="UP000636479"/>
    </source>
</evidence>
<keyword evidence="3" id="KW-1185">Reference proteome</keyword>
<accession>A0A8H6T9N2</accession>
<dbReference type="AlphaFoldDB" id="A0A8H6T9N2"/>
<proteinExistence type="predicted"/>
<evidence type="ECO:0000313" key="2">
    <source>
        <dbReference type="EMBL" id="KAF7312746.1"/>
    </source>
</evidence>
<dbReference type="PANTHER" id="PTHR13847">
    <property type="entry name" value="SARCOSINE DEHYDROGENASE-RELATED"/>
    <property type="match status" value="1"/>
</dbReference>
<reference evidence="2" key="1">
    <citation type="submission" date="2020-05" db="EMBL/GenBank/DDBJ databases">
        <title>Mycena genomes resolve the evolution of fungal bioluminescence.</title>
        <authorList>
            <person name="Tsai I.J."/>
        </authorList>
    </citation>
    <scope>NUCLEOTIDE SEQUENCE</scope>
    <source>
        <strain evidence="2">171206Taipei</strain>
    </source>
</reference>
<dbReference type="InterPro" id="IPR036188">
    <property type="entry name" value="FAD/NAD-bd_sf"/>
</dbReference>
<gene>
    <name evidence="2" type="ORF">MIND_00289600</name>
</gene>
<name>A0A8H6T9N2_9AGAR</name>
<dbReference type="PANTHER" id="PTHR13847:SF260">
    <property type="entry name" value="FAD DEPENDENT OXIDOREDUCTASE DOMAIN-CONTAINING PROTEIN"/>
    <property type="match status" value="1"/>
</dbReference>
<dbReference type="GeneID" id="59342275"/>
<dbReference type="GO" id="GO:0005737">
    <property type="term" value="C:cytoplasm"/>
    <property type="evidence" value="ECO:0007669"/>
    <property type="project" value="TreeGrafter"/>
</dbReference>
<feature type="domain" description="FAD dependent oxidoreductase" evidence="1">
    <location>
        <begin position="43"/>
        <end position="412"/>
    </location>
</feature>
<dbReference type="Pfam" id="PF01266">
    <property type="entry name" value="DAO"/>
    <property type="match status" value="1"/>
</dbReference>
<dbReference type="Gene3D" id="3.30.9.10">
    <property type="entry name" value="D-Amino Acid Oxidase, subunit A, domain 2"/>
    <property type="match status" value="1"/>
</dbReference>
<dbReference type="RefSeq" id="XP_037224854.1">
    <property type="nucleotide sequence ID" value="XM_037359759.1"/>
</dbReference>
<dbReference type="Gene3D" id="3.50.50.60">
    <property type="entry name" value="FAD/NAD(P)-binding domain"/>
    <property type="match status" value="1"/>
</dbReference>
<comment type="caution">
    <text evidence="2">The sequence shown here is derived from an EMBL/GenBank/DDBJ whole genome shotgun (WGS) entry which is preliminary data.</text>
</comment>
<dbReference type="InterPro" id="IPR006076">
    <property type="entry name" value="FAD-dep_OxRdtase"/>
</dbReference>
<sequence length="456" mass="49415">MAAVEPGFPRPNPTTSWWLQKAQAAALLGKGYRTTPELPSSSDVTIVGSGLSGAATAYFLLTSQSPPASVTLIEAREICDGATGRNGGHCRPDCYRDYTHYKAEFGKEQALKIIQNEMDTLDLLEELVRKEGIDCDFWRGFSYDVPMDEEGAAFLSASYEEFAADGGPVDIITRILDPAQAAKVTRCPRATASYKFPAGSLFPYKLVQNLLDLCVRKHGLNIQSQTPVRKVTQEGNRWSLHTDRGIVDSAKVVFAMNAFTSTLLPEFSGHIWPFKGQCSAVLPPKSYLGNIALQCTYSLNYGDYLIQRPSDDIIIFGGARRAVPVEQLLGNTDDESLLPAMTDTLKSSLPAYFADWAEGEGEVLHVWSGIMGYTSSGIPFVGEIHDKPGAFVCAGHHGHGMARILTAARGLAAVIQGAPWAETGLPECFQPSKERLEGAARGRAVVHNIGKQDVVG</sequence>
<dbReference type="Proteomes" id="UP000636479">
    <property type="component" value="Unassembled WGS sequence"/>
</dbReference>
<evidence type="ECO:0000259" key="1">
    <source>
        <dbReference type="Pfam" id="PF01266"/>
    </source>
</evidence>
<dbReference type="OrthoDB" id="429143at2759"/>